<feature type="transmembrane region" description="Helical" evidence="9">
    <location>
        <begin position="311"/>
        <end position="327"/>
    </location>
</feature>
<evidence type="ECO:0000256" key="3">
    <source>
        <dbReference type="ARBA" id="ARBA00022676"/>
    </source>
</evidence>
<keyword evidence="3" id="KW-0328">Glycosyltransferase</keyword>
<dbReference type="GO" id="GO:0016763">
    <property type="term" value="F:pentosyltransferase activity"/>
    <property type="evidence" value="ECO:0007669"/>
    <property type="project" value="TreeGrafter"/>
</dbReference>
<dbReference type="GO" id="GO:0010041">
    <property type="term" value="P:response to iron(III) ion"/>
    <property type="evidence" value="ECO:0007669"/>
    <property type="project" value="TreeGrafter"/>
</dbReference>
<feature type="transmembrane region" description="Helical" evidence="9">
    <location>
        <begin position="143"/>
        <end position="163"/>
    </location>
</feature>
<reference evidence="11" key="1">
    <citation type="submission" date="2022-12" db="EMBL/GenBank/DDBJ databases">
        <title>Reference genome sequencing for broad-spectrum identification of bacterial and archaeal isolates by mass spectrometry.</title>
        <authorList>
            <person name="Sekiguchi Y."/>
            <person name="Tourlousse D.M."/>
        </authorList>
    </citation>
    <scope>NUCLEOTIDE SEQUENCE</scope>
    <source>
        <strain evidence="11">ASRB1</strain>
    </source>
</reference>
<keyword evidence="5 9" id="KW-0812">Transmembrane</keyword>
<proteinExistence type="predicted"/>
<feature type="transmembrane region" description="Helical" evidence="9">
    <location>
        <begin position="475"/>
        <end position="495"/>
    </location>
</feature>
<keyword evidence="2" id="KW-1003">Cell membrane</keyword>
<evidence type="ECO:0000313" key="12">
    <source>
        <dbReference type="Proteomes" id="UP001144372"/>
    </source>
</evidence>
<evidence type="ECO:0000256" key="2">
    <source>
        <dbReference type="ARBA" id="ARBA00022475"/>
    </source>
</evidence>
<evidence type="ECO:0000256" key="8">
    <source>
        <dbReference type="SAM" id="MobiDB-lite"/>
    </source>
</evidence>
<feature type="transmembrane region" description="Helical" evidence="9">
    <location>
        <begin position="391"/>
        <end position="413"/>
    </location>
</feature>
<keyword evidence="12" id="KW-1185">Reference proteome</keyword>
<dbReference type="InterPro" id="IPR003342">
    <property type="entry name" value="ArnT-like_N"/>
</dbReference>
<feature type="transmembrane region" description="Helical" evidence="9">
    <location>
        <begin position="446"/>
        <end position="468"/>
    </location>
</feature>
<evidence type="ECO:0000256" key="7">
    <source>
        <dbReference type="ARBA" id="ARBA00023136"/>
    </source>
</evidence>
<protein>
    <recommendedName>
        <fullName evidence="10">ArnT-like N-terminal domain-containing protein</fullName>
    </recommendedName>
</protein>
<evidence type="ECO:0000259" key="10">
    <source>
        <dbReference type="Pfam" id="PF02366"/>
    </source>
</evidence>
<organism evidence="11 12">
    <name type="scientific">Desulforhabdus amnigena</name>
    <dbReference type="NCBI Taxonomy" id="40218"/>
    <lineage>
        <taxon>Bacteria</taxon>
        <taxon>Pseudomonadati</taxon>
        <taxon>Thermodesulfobacteriota</taxon>
        <taxon>Syntrophobacteria</taxon>
        <taxon>Syntrophobacterales</taxon>
        <taxon>Syntrophobacteraceae</taxon>
        <taxon>Desulforhabdus</taxon>
    </lineage>
</organism>
<evidence type="ECO:0000256" key="1">
    <source>
        <dbReference type="ARBA" id="ARBA00004651"/>
    </source>
</evidence>
<dbReference type="GO" id="GO:0005886">
    <property type="term" value="C:plasma membrane"/>
    <property type="evidence" value="ECO:0007669"/>
    <property type="project" value="UniProtKB-SubCell"/>
</dbReference>
<name>A0A9W6FR72_9BACT</name>
<dbReference type="RefSeq" id="WP_281791727.1">
    <property type="nucleotide sequence ID" value="NZ_BSDR01000001.1"/>
</dbReference>
<feature type="transmembrane region" description="Helical" evidence="9">
    <location>
        <begin position="12"/>
        <end position="32"/>
    </location>
</feature>
<dbReference type="GO" id="GO:0000030">
    <property type="term" value="F:mannosyltransferase activity"/>
    <property type="evidence" value="ECO:0007669"/>
    <property type="project" value="InterPro"/>
</dbReference>
<dbReference type="PANTHER" id="PTHR33908">
    <property type="entry name" value="MANNOSYLTRANSFERASE YKCB-RELATED"/>
    <property type="match status" value="1"/>
</dbReference>
<accession>A0A9W6FR72</accession>
<dbReference type="AlphaFoldDB" id="A0A9W6FR72"/>
<comment type="subcellular location">
    <subcellularLocation>
        <location evidence="1">Cell membrane</location>
        <topology evidence="1">Multi-pass membrane protein</topology>
    </subcellularLocation>
</comment>
<dbReference type="GO" id="GO:0009103">
    <property type="term" value="P:lipopolysaccharide biosynthetic process"/>
    <property type="evidence" value="ECO:0007669"/>
    <property type="project" value="UniProtKB-ARBA"/>
</dbReference>
<keyword evidence="7 9" id="KW-0472">Membrane</keyword>
<feature type="transmembrane region" description="Helical" evidence="9">
    <location>
        <begin position="175"/>
        <end position="208"/>
    </location>
</feature>
<dbReference type="EMBL" id="BSDR01000001">
    <property type="protein sequence ID" value="GLI32673.1"/>
    <property type="molecule type" value="Genomic_DNA"/>
</dbReference>
<feature type="transmembrane region" description="Helical" evidence="9">
    <location>
        <begin position="101"/>
        <end position="131"/>
    </location>
</feature>
<sequence length="616" mass="67688">MEFSSNTIASRVVRFVRLPLFLLALASLPFFVLELKTPALNDAEGMYAQIAREMRTTGDWTTPHLNGNRHFDKPPLIYWLIGTAQSVLGETETAARIWPALAAWATISVVGTIGSTLYGVQTGFLSALIYATSLGPYIFGRMVMPDPILIFWIALAILSYSKSYMQPENKGQGPWFWILYAAFGFALLTKGILGFGLAAAIIGLHIILTGRLRDFFSRRLLGGTAVAAVIALPWHMAVARANPDFLGYYVIREHLLRFTGHRYPSDEFLPLSLFLFLTLVWTFPWTGMVPQALVRGIKRLKASGLRNSEDLLPLLWLTVIIGLFAASHSRLEYYALPSIPGFALLIGKLWDEALETGNKSFLKITADGSRPTAGGEEEIPAGQESPSRRGIVMALAVMTALMGTAAAAALVMLGPAKDMISQVIVDAWPTGGWTGSPEQMATLERIRIPTMASFAGAAVFSAGALLAARKAQFKAACGLLAVMMAPFFMLVHWGFQVVEPFESTRPVAEIVLQHAGPSDLIVYPEPHEYMWVGGITFYTGRPIYILKDPQFDGLASRRREPPERFLTENELFRLWNSDKRVIVVANAGGNLGKELLNGNHARLLGQTSDRAILSNR</sequence>
<dbReference type="Pfam" id="PF02366">
    <property type="entry name" value="PMT"/>
    <property type="match status" value="1"/>
</dbReference>
<dbReference type="PANTHER" id="PTHR33908:SF3">
    <property type="entry name" value="UNDECAPRENYL PHOSPHATE-ALPHA-4-AMINO-4-DEOXY-L-ARABINOSE ARABINOSYL TRANSFERASE"/>
    <property type="match status" value="1"/>
</dbReference>
<dbReference type="Proteomes" id="UP001144372">
    <property type="component" value="Unassembled WGS sequence"/>
</dbReference>
<keyword evidence="4" id="KW-0808">Transferase</keyword>
<gene>
    <name evidence="11" type="ORF">DAMNIGENAA_01060</name>
</gene>
<dbReference type="InterPro" id="IPR050297">
    <property type="entry name" value="LipidA_mod_glycosyltrf_83"/>
</dbReference>
<feature type="transmembrane region" description="Helical" evidence="9">
    <location>
        <begin position="268"/>
        <end position="290"/>
    </location>
</feature>
<feature type="region of interest" description="Disordered" evidence="8">
    <location>
        <begin position="367"/>
        <end position="386"/>
    </location>
</feature>
<dbReference type="GO" id="GO:0006493">
    <property type="term" value="P:protein O-linked glycosylation"/>
    <property type="evidence" value="ECO:0007669"/>
    <property type="project" value="InterPro"/>
</dbReference>
<feature type="transmembrane region" description="Helical" evidence="9">
    <location>
        <begin position="333"/>
        <end position="350"/>
    </location>
</feature>
<evidence type="ECO:0000256" key="9">
    <source>
        <dbReference type="SAM" id="Phobius"/>
    </source>
</evidence>
<feature type="transmembrane region" description="Helical" evidence="9">
    <location>
        <begin position="220"/>
        <end position="238"/>
    </location>
</feature>
<feature type="domain" description="ArnT-like N-terminal" evidence="10">
    <location>
        <begin position="46"/>
        <end position="248"/>
    </location>
</feature>
<evidence type="ECO:0000256" key="6">
    <source>
        <dbReference type="ARBA" id="ARBA00022989"/>
    </source>
</evidence>
<keyword evidence="6 9" id="KW-1133">Transmembrane helix</keyword>
<evidence type="ECO:0000256" key="5">
    <source>
        <dbReference type="ARBA" id="ARBA00022692"/>
    </source>
</evidence>
<comment type="caution">
    <text evidence="11">The sequence shown here is derived from an EMBL/GenBank/DDBJ whole genome shotgun (WGS) entry which is preliminary data.</text>
</comment>
<evidence type="ECO:0000313" key="11">
    <source>
        <dbReference type="EMBL" id="GLI32673.1"/>
    </source>
</evidence>
<evidence type="ECO:0000256" key="4">
    <source>
        <dbReference type="ARBA" id="ARBA00022679"/>
    </source>
</evidence>